<dbReference type="EMBL" id="CP002160">
    <property type="protein sequence ID" value="ADL49867.1"/>
    <property type="molecule type" value="Genomic_DNA"/>
</dbReference>
<keyword evidence="7 11" id="KW-0274">FAD</keyword>
<keyword evidence="10 11" id="KW-0456">Lyase</keyword>
<keyword evidence="6 11" id="KW-0288">FMN</keyword>
<keyword evidence="13" id="KW-1185">Reference proteome</keyword>
<comment type="catalytic activity">
    <reaction evidence="11">
        <text>5-O-(1-carboxyvinyl)-3-phosphoshikimate = chorismate + phosphate</text>
        <dbReference type="Rhea" id="RHEA:21020"/>
        <dbReference type="ChEBI" id="CHEBI:29748"/>
        <dbReference type="ChEBI" id="CHEBI:43474"/>
        <dbReference type="ChEBI" id="CHEBI:57701"/>
        <dbReference type="EC" id="4.2.3.5"/>
    </reaction>
</comment>
<evidence type="ECO:0000256" key="10">
    <source>
        <dbReference type="ARBA" id="ARBA00023239"/>
    </source>
</evidence>
<evidence type="ECO:0000256" key="11">
    <source>
        <dbReference type="HAMAP-Rule" id="MF_00300"/>
    </source>
</evidence>
<keyword evidence="4 11" id="KW-0028">Amino-acid biosynthesis</keyword>
<dbReference type="GO" id="GO:0009073">
    <property type="term" value="P:aromatic amino acid family biosynthetic process"/>
    <property type="evidence" value="ECO:0007669"/>
    <property type="project" value="UniProtKB-KW"/>
</dbReference>
<keyword evidence="9 11" id="KW-0057">Aromatic amino acid biosynthesis</keyword>
<dbReference type="GO" id="GO:0010181">
    <property type="term" value="F:FMN binding"/>
    <property type="evidence" value="ECO:0007669"/>
    <property type="project" value="TreeGrafter"/>
</dbReference>
<comment type="pathway">
    <text evidence="1 11">Metabolic intermediate biosynthesis; chorismate biosynthesis; chorismate from D-erythrose 4-phosphate and phosphoenolpyruvate: step 7/7.</text>
</comment>
<dbReference type="GO" id="GO:0008652">
    <property type="term" value="P:amino acid biosynthetic process"/>
    <property type="evidence" value="ECO:0007669"/>
    <property type="project" value="UniProtKB-KW"/>
</dbReference>
<comment type="function">
    <text evidence="11">Catalyzes the anti-1,4-elimination of the C-3 phosphate and the C-6 proR hydrogen from 5-enolpyruvylshikimate-3-phosphate (EPSP) to yield chorismate, which is the branch point compound that serves as the starting substrate for the three terminal pathways of aromatic amino acid biosynthesis. This reaction introduces a second double bond into the aromatic ring system.</text>
</comment>
<dbReference type="AlphaFoldDB" id="D9SMT2"/>
<comment type="cofactor">
    <cofactor evidence="11">
        <name>FMNH2</name>
        <dbReference type="ChEBI" id="CHEBI:57618"/>
    </cofactor>
    <text evidence="11">Reduced FMN (FMNH(2)).</text>
</comment>
<accession>D9SMT2</accession>
<dbReference type="STRING" id="573061.Clocel_0078"/>
<reference evidence="12 13" key="1">
    <citation type="submission" date="2010-08" db="EMBL/GenBank/DDBJ databases">
        <title>Complete sequence of Clostridium cellulovorans 743B.</title>
        <authorList>
            <consortium name="US DOE Joint Genome Institute"/>
            <person name="Lucas S."/>
            <person name="Copeland A."/>
            <person name="Lapidus A."/>
            <person name="Cheng J.-F."/>
            <person name="Bruce D."/>
            <person name="Goodwin L."/>
            <person name="Pitluck S."/>
            <person name="Chertkov O."/>
            <person name="Detter J.C."/>
            <person name="Han C."/>
            <person name="Tapia R."/>
            <person name="Land M."/>
            <person name="Hauser L."/>
            <person name="Chang Y.-J."/>
            <person name="Jeffries C."/>
            <person name="Kyrpides N."/>
            <person name="Ivanova N."/>
            <person name="Mikhailova N."/>
            <person name="Hemme C.L."/>
            <person name="Woyke T."/>
        </authorList>
    </citation>
    <scope>NUCLEOTIDE SEQUENCE [LARGE SCALE GENOMIC DNA]</scope>
    <source>
        <strain evidence="13">ATCC 35296 / DSM 3052 / OCM 3 / 743B</strain>
    </source>
</reference>
<evidence type="ECO:0000313" key="12">
    <source>
        <dbReference type="EMBL" id="ADL49867.1"/>
    </source>
</evidence>
<protein>
    <recommendedName>
        <fullName evidence="3 11">Chorismate synthase</fullName>
        <shortName evidence="11">CS</shortName>
        <ecNumber evidence="3 11">4.2.3.5</ecNumber>
    </recommendedName>
    <alternativeName>
        <fullName evidence="11">5-enolpyruvylshikimate-3-phosphate phospholyase</fullName>
    </alternativeName>
</protein>
<feature type="binding site" evidence="11">
    <location>
        <position position="289"/>
    </location>
    <ligand>
        <name>FMN</name>
        <dbReference type="ChEBI" id="CHEBI:58210"/>
    </ligand>
</feature>
<dbReference type="InterPro" id="IPR035904">
    <property type="entry name" value="Chorismate_synth_AroC_sf"/>
</dbReference>
<dbReference type="RefSeq" id="WP_010076711.1">
    <property type="nucleotide sequence ID" value="NC_014393.1"/>
</dbReference>
<evidence type="ECO:0000313" key="13">
    <source>
        <dbReference type="Proteomes" id="UP000002730"/>
    </source>
</evidence>
<sequence>MSSVWGNIMKVSLFGESQGDIIGVTIHGIPSGVKLDLEFIKKEMKRRLSGNYNVATPRQEDDEFIITTGYFNGYTTGAPLTATIKNKDIKQADNDEFKDKMRPSFGDYTEHLRYNGFNDYRGGGHHSGRLTAPLLFAGAVAKLILKEKNIVIGAHILKIADIFDEVFDKVNVSEELLKSLPEKLFPVIKDDMGLIMQTEILKAKYQKDTIGGIVECAAINIPGGVGNPFFDSMESVISHLLFSIPSIKAVEFGEGFNIANLRGSQANDQMYMEGDKVKTYTNHSGGIVAGITNGMPIIFRVAVKPPPTIAKPQKTVDISTKENTTVDTVSAHDPSMIHRIVPVIEGVTALAILDSILSGNNHI</sequence>
<dbReference type="PANTHER" id="PTHR21085:SF0">
    <property type="entry name" value="CHORISMATE SYNTHASE"/>
    <property type="match status" value="1"/>
</dbReference>
<dbReference type="Gene3D" id="3.60.150.10">
    <property type="entry name" value="Chorismate synthase AroC"/>
    <property type="match status" value="1"/>
</dbReference>
<keyword evidence="5 11" id="KW-0285">Flavoprotein</keyword>
<proteinExistence type="inferred from homology"/>
<dbReference type="OrthoDB" id="9771806at2"/>
<dbReference type="GO" id="GO:0005829">
    <property type="term" value="C:cytosol"/>
    <property type="evidence" value="ECO:0007669"/>
    <property type="project" value="TreeGrafter"/>
</dbReference>
<dbReference type="eggNOG" id="COG0082">
    <property type="taxonomic scope" value="Bacteria"/>
</dbReference>
<dbReference type="HAMAP" id="MF_00300">
    <property type="entry name" value="Chorismate_synth"/>
    <property type="match status" value="1"/>
</dbReference>
<dbReference type="EC" id="4.2.3.5" evidence="3 11"/>
<evidence type="ECO:0000256" key="5">
    <source>
        <dbReference type="ARBA" id="ARBA00022630"/>
    </source>
</evidence>
<evidence type="ECO:0000256" key="6">
    <source>
        <dbReference type="ARBA" id="ARBA00022643"/>
    </source>
</evidence>
<dbReference type="NCBIfam" id="TIGR00033">
    <property type="entry name" value="aroC"/>
    <property type="match status" value="1"/>
</dbReference>
<dbReference type="InterPro" id="IPR000453">
    <property type="entry name" value="Chorismate_synth"/>
</dbReference>
<keyword evidence="8 11" id="KW-0521">NADP</keyword>
<organism evidence="12 13">
    <name type="scientific">Clostridium cellulovorans (strain ATCC 35296 / DSM 3052 / OCM 3 / 743B)</name>
    <dbReference type="NCBI Taxonomy" id="573061"/>
    <lineage>
        <taxon>Bacteria</taxon>
        <taxon>Bacillati</taxon>
        <taxon>Bacillota</taxon>
        <taxon>Clostridia</taxon>
        <taxon>Eubacteriales</taxon>
        <taxon>Clostridiaceae</taxon>
        <taxon>Clostridium</taxon>
    </lineage>
</organism>
<dbReference type="PIRSF" id="PIRSF001456">
    <property type="entry name" value="Chorismate_synth"/>
    <property type="match status" value="1"/>
</dbReference>
<dbReference type="GO" id="GO:0004107">
    <property type="term" value="F:chorismate synthase activity"/>
    <property type="evidence" value="ECO:0007669"/>
    <property type="project" value="UniProtKB-UniRule"/>
</dbReference>
<dbReference type="KEGG" id="ccb:Clocel_0078"/>
<dbReference type="Proteomes" id="UP000002730">
    <property type="component" value="Chromosome"/>
</dbReference>
<dbReference type="CDD" id="cd07304">
    <property type="entry name" value="Chorismate_synthase"/>
    <property type="match status" value="1"/>
</dbReference>
<evidence type="ECO:0000256" key="9">
    <source>
        <dbReference type="ARBA" id="ARBA00023141"/>
    </source>
</evidence>
<dbReference type="GO" id="GO:0009423">
    <property type="term" value="P:chorismate biosynthetic process"/>
    <property type="evidence" value="ECO:0007669"/>
    <property type="project" value="UniProtKB-UniRule"/>
</dbReference>
<evidence type="ECO:0000256" key="2">
    <source>
        <dbReference type="ARBA" id="ARBA00008014"/>
    </source>
</evidence>
<evidence type="ECO:0000256" key="8">
    <source>
        <dbReference type="ARBA" id="ARBA00022857"/>
    </source>
</evidence>
<comment type="similarity">
    <text evidence="2 11">Belongs to the chorismate synthase family.</text>
</comment>
<dbReference type="PANTHER" id="PTHR21085">
    <property type="entry name" value="CHORISMATE SYNTHASE"/>
    <property type="match status" value="1"/>
</dbReference>
<dbReference type="SUPFAM" id="SSF103263">
    <property type="entry name" value="Chorismate synthase, AroC"/>
    <property type="match status" value="1"/>
</dbReference>
<gene>
    <name evidence="11" type="primary">aroC</name>
    <name evidence="12" type="ordered locus">Clocel_0078</name>
</gene>
<evidence type="ECO:0000256" key="3">
    <source>
        <dbReference type="ARBA" id="ARBA00013036"/>
    </source>
</evidence>
<comment type="caution">
    <text evidence="11">Lacks conserved residue(s) required for the propagation of feature annotation.</text>
</comment>
<name>D9SMT2_CLOC7</name>
<evidence type="ECO:0000256" key="7">
    <source>
        <dbReference type="ARBA" id="ARBA00022827"/>
    </source>
</evidence>
<dbReference type="HOGENOM" id="CLU_034547_0_0_9"/>
<evidence type="ECO:0000256" key="1">
    <source>
        <dbReference type="ARBA" id="ARBA00005044"/>
    </source>
</evidence>
<dbReference type="NCBIfam" id="NF003793">
    <property type="entry name" value="PRK05382.1"/>
    <property type="match status" value="1"/>
</dbReference>
<evidence type="ECO:0000256" key="4">
    <source>
        <dbReference type="ARBA" id="ARBA00022605"/>
    </source>
</evidence>
<feature type="binding site" evidence="11">
    <location>
        <begin position="304"/>
        <end position="308"/>
    </location>
    <ligand>
        <name>FMN</name>
        <dbReference type="ChEBI" id="CHEBI:58210"/>
    </ligand>
</feature>
<dbReference type="Pfam" id="PF01264">
    <property type="entry name" value="Chorismate_synt"/>
    <property type="match status" value="1"/>
</dbReference>
<feature type="binding site" evidence="11">
    <location>
        <begin position="125"/>
        <end position="127"/>
    </location>
    <ligand>
        <name>FMN</name>
        <dbReference type="ChEBI" id="CHEBI:58210"/>
    </ligand>
</feature>
<feature type="binding site" evidence="11">
    <location>
        <position position="47"/>
    </location>
    <ligand>
        <name>NADP(+)</name>
        <dbReference type="ChEBI" id="CHEBI:58349"/>
    </ligand>
</feature>
<comment type="subunit">
    <text evidence="11">Homotetramer.</text>
</comment>
<dbReference type="UniPathway" id="UPA00053">
    <property type="reaction ID" value="UER00090"/>
</dbReference>